<dbReference type="STRING" id="7217.A0A0P9A364"/>
<sequence length="65" mass="7445">MPYGRNDQHIDYIEVRGAHRRDKYSRIGLMVTIIPGILLGGYIGKKLAHFLEICNLFTPDIVDDD</sequence>
<keyword evidence="1" id="KW-0496">Mitochondrion</keyword>
<dbReference type="InParanoid" id="A0A0P9A364"/>
<keyword evidence="1" id="KW-0109">Calcium transport</keyword>
<evidence type="ECO:0000256" key="1">
    <source>
        <dbReference type="RuleBase" id="RU369077"/>
    </source>
</evidence>
<protein>
    <recommendedName>
        <fullName evidence="1">Essential MCU regulator, mitochondrial</fullName>
    </recommendedName>
    <alternativeName>
        <fullName evidence="1">Single-pass membrane protein with aspartate-rich tail 1, mitochondrial</fullName>
    </alternativeName>
</protein>
<comment type="subunit">
    <text evidence="1">Component of the uniplex complex. Interacts (via the transmembrane region) with MCU (via the first transmembrane region); the interaction is direct.</text>
</comment>
<dbReference type="EMBL" id="CH902620">
    <property type="protein sequence ID" value="KPU72962.1"/>
    <property type="molecule type" value="Genomic_DNA"/>
</dbReference>
<accession>A0A0P9A364</accession>
<evidence type="ECO:0000313" key="2">
    <source>
        <dbReference type="EMBL" id="KPU72962.1"/>
    </source>
</evidence>
<keyword evidence="1" id="KW-0406">Ion transport</keyword>
<reference evidence="2 3" key="1">
    <citation type="journal article" date="2007" name="Nature">
        <title>Evolution of genes and genomes on the Drosophila phylogeny.</title>
        <authorList>
            <consortium name="Drosophila 12 Genomes Consortium"/>
            <person name="Clark A.G."/>
            <person name="Eisen M.B."/>
            <person name="Smith D.R."/>
            <person name="Bergman C.M."/>
            <person name="Oliver B."/>
            <person name="Markow T.A."/>
            <person name="Kaufman T.C."/>
            <person name="Kellis M."/>
            <person name="Gelbart W."/>
            <person name="Iyer V.N."/>
            <person name="Pollard D.A."/>
            <person name="Sackton T.B."/>
            <person name="Larracuente A.M."/>
            <person name="Singh N.D."/>
            <person name="Abad J.P."/>
            <person name="Abt D.N."/>
            <person name="Adryan B."/>
            <person name="Aguade M."/>
            <person name="Akashi H."/>
            <person name="Anderson W.W."/>
            <person name="Aquadro C.F."/>
            <person name="Ardell D.H."/>
            <person name="Arguello R."/>
            <person name="Artieri C.G."/>
            <person name="Barbash D.A."/>
            <person name="Barker D."/>
            <person name="Barsanti P."/>
            <person name="Batterham P."/>
            <person name="Batzoglou S."/>
            <person name="Begun D."/>
            <person name="Bhutkar A."/>
            <person name="Blanco E."/>
            <person name="Bosak S.A."/>
            <person name="Bradley R.K."/>
            <person name="Brand A.D."/>
            <person name="Brent M.R."/>
            <person name="Brooks A.N."/>
            <person name="Brown R.H."/>
            <person name="Butlin R.K."/>
            <person name="Caggese C."/>
            <person name="Calvi B.R."/>
            <person name="Bernardo de Carvalho A."/>
            <person name="Caspi A."/>
            <person name="Castrezana S."/>
            <person name="Celniker S.E."/>
            <person name="Chang J.L."/>
            <person name="Chapple C."/>
            <person name="Chatterji S."/>
            <person name="Chinwalla A."/>
            <person name="Civetta A."/>
            <person name="Clifton S.W."/>
            <person name="Comeron J.M."/>
            <person name="Costello J.C."/>
            <person name="Coyne J.A."/>
            <person name="Daub J."/>
            <person name="David R.G."/>
            <person name="Delcher A.L."/>
            <person name="Delehaunty K."/>
            <person name="Do C.B."/>
            <person name="Ebling H."/>
            <person name="Edwards K."/>
            <person name="Eickbush T."/>
            <person name="Evans J.D."/>
            <person name="Filipski A."/>
            <person name="Findeiss S."/>
            <person name="Freyhult E."/>
            <person name="Fulton L."/>
            <person name="Fulton R."/>
            <person name="Garcia A.C."/>
            <person name="Gardiner A."/>
            <person name="Garfield D.A."/>
            <person name="Garvin B.E."/>
            <person name="Gibson G."/>
            <person name="Gilbert D."/>
            <person name="Gnerre S."/>
            <person name="Godfrey J."/>
            <person name="Good R."/>
            <person name="Gotea V."/>
            <person name="Gravely B."/>
            <person name="Greenberg A.J."/>
            <person name="Griffiths-Jones S."/>
            <person name="Gross S."/>
            <person name="Guigo R."/>
            <person name="Gustafson E.A."/>
            <person name="Haerty W."/>
            <person name="Hahn M.W."/>
            <person name="Halligan D.L."/>
            <person name="Halpern A.L."/>
            <person name="Halter G.M."/>
            <person name="Han M.V."/>
            <person name="Heger A."/>
            <person name="Hillier L."/>
            <person name="Hinrichs A.S."/>
            <person name="Holmes I."/>
            <person name="Hoskins R.A."/>
            <person name="Hubisz M.J."/>
            <person name="Hultmark D."/>
            <person name="Huntley M.A."/>
            <person name="Jaffe D.B."/>
            <person name="Jagadeeshan S."/>
            <person name="Jeck W.R."/>
            <person name="Johnson J."/>
            <person name="Jones C.D."/>
            <person name="Jordan W.C."/>
            <person name="Karpen G.H."/>
            <person name="Kataoka E."/>
            <person name="Keightley P.D."/>
            <person name="Kheradpour P."/>
            <person name="Kirkness E.F."/>
            <person name="Koerich L.B."/>
            <person name="Kristiansen K."/>
            <person name="Kudrna D."/>
            <person name="Kulathinal R.J."/>
            <person name="Kumar S."/>
            <person name="Kwok R."/>
            <person name="Lander E."/>
            <person name="Langley C.H."/>
            <person name="Lapoint R."/>
            <person name="Lazzaro B.P."/>
            <person name="Lee S.J."/>
            <person name="Levesque L."/>
            <person name="Li R."/>
            <person name="Lin C.F."/>
            <person name="Lin M.F."/>
            <person name="Lindblad-Toh K."/>
            <person name="Llopart A."/>
            <person name="Long M."/>
            <person name="Low L."/>
            <person name="Lozovsky E."/>
            <person name="Lu J."/>
            <person name="Luo M."/>
            <person name="Machado C.A."/>
            <person name="Makalowski W."/>
            <person name="Marzo M."/>
            <person name="Matsuda M."/>
            <person name="Matzkin L."/>
            <person name="McAllister B."/>
            <person name="McBride C.S."/>
            <person name="McKernan B."/>
            <person name="McKernan K."/>
            <person name="Mendez-Lago M."/>
            <person name="Minx P."/>
            <person name="Mollenhauer M.U."/>
            <person name="Montooth K."/>
            <person name="Mount S.M."/>
            <person name="Mu X."/>
            <person name="Myers E."/>
            <person name="Negre B."/>
            <person name="Newfeld S."/>
            <person name="Nielsen R."/>
            <person name="Noor M.A."/>
            <person name="O'Grady P."/>
            <person name="Pachter L."/>
            <person name="Papaceit M."/>
            <person name="Parisi M.J."/>
            <person name="Parisi M."/>
            <person name="Parts L."/>
            <person name="Pedersen J.S."/>
            <person name="Pesole G."/>
            <person name="Phillippy A.M."/>
            <person name="Ponting C.P."/>
            <person name="Pop M."/>
            <person name="Porcelli D."/>
            <person name="Powell J.R."/>
            <person name="Prohaska S."/>
            <person name="Pruitt K."/>
            <person name="Puig M."/>
            <person name="Quesneville H."/>
            <person name="Ram K.R."/>
            <person name="Rand D."/>
            <person name="Rasmussen M.D."/>
            <person name="Reed L.K."/>
            <person name="Reenan R."/>
            <person name="Reily A."/>
            <person name="Remington K.A."/>
            <person name="Rieger T.T."/>
            <person name="Ritchie M.G."/>
            <person name="Robin C."/>
            <person name="Rogers Y.H."/>
            <person name="Rohde C."/>
            <person name="Rozas J."/>
            <person name="Rubenfield M.J."/>
            <person name="Ruiz A."/>
            <person name="Russo S."/>
            <person name="Salzberg S.L."/>
            <person name="Sanchez-Gracia A."/>
            <person name="Saranga D.J."/>
            <person name="Sato H."/>
            <person name="Schaeffer S.W."/>
            <person name="Schatz M.C."/>
            <person name="Schlenke T."/>
            <person name="Schwartz R."/>
            <person name="Segarra C."/>
            <person name="Singh R.S."/>
            <person name="Sirot L."/>
            <person name="Sirota M."/>
            <person name="Sisneros N.B."/>
            <person name="Smith C.D."/>
            <person name="Smith T.F."/>
            <person name="Spieth J."/>
            <person name="Stage D.E."/>
            <person name="Stark A."/>
            <person name="Stephan W."/>
            <person name="Strausberg R.L."/>
            <person name="Strempel S."/>
            <person name="Sturgill D."/>
            <person name="Sutton G."/>
            <person name="Sutton G.G."/>
            <person name="Tao W."/>
            <person name="Teichmann S."/>
            <person name="Tobari Y.N."/>
            <person name="Tomimura Y."/>
            <person name="Tsolas J.M."/>
            <person name="Valente V.L."/>
            <person name="Venter E."/>
            <person name="Venter J.C."/>
            <person name="Vicario S."/>
            <person name="Vieira F.G."/>
            <person name="Vilella A.J."/>
            <person name="Villasante A."/>
            <person name="Walenz B."/>
            <person name="Wang J."/>
            <person name="Wasserman M."/>
            <person name="Watts T."/>
            <person name="Wilson D."/>
            <person name="Wilson R.K."/>
            <person name="Wing R.A."/>
            <person name="Wolfner M.F."/>
            <person name="Wong A."/>
            <person name="Wong G.K."/>
            <person name="Wu C.I."/>
            <person name="Wu G."/>
            <person name="Yamamoto D."/>
            <person name="Yang H.P."/>
            <person name="Yang S.P."/>
            <person name="Yorke J.A."/>
            <person name="Yoshida K."/>
            <person name="Zdobnov E."/>
            <person name="Zhang P."/>
            <person name="Zhang Y."/>
            <person name="Zimin A.V."/>
            <person name="Baldwin J."/>
            <person name="Abdouelleil A."/>
            <person name="Abdulkadir J."/>
            <person name="Abebe A."/>
            <person name="Abera B."/>
            <person name="Abreu J."/>
            <person name="Acer S.C."/>
            <person name="Aftuck L."/>
            <person name="Alexander A."/>
            <person name="An P."/>
            <person name="Anderson E."/>
            <person name="Anderson S."/>
            <person name="Arachi H."/>
            <person name="Azer M."/>
            <person name="Bachantsang P."/>
            <person name="Barry A."/>
            <person name="Bayul T."/>
            <person name="Berlin A."/>
            <person name="Bessette D."/>
            <person name="Bloom T."/>
            <person name="Blye J."/>
            <person name="Boguslavskiy L."/>
            <person name="Bonnet C."/>
            <person name="Boukhgalter B."/>
            <person name="Bourzgui I."/>
            <person name="Brown A."/>
            <person name="Cahill P."/>
            <person name="Channer S."/>
            <person name="Cheshatsang Y."/>
            <person name="Chuda L."/>
            <person name="Citroen M."/>
            <person name="Collymore A."/>
            <person name="Cooke P."/>
            <person name="Costello M."/>
            <person name="D'Aco K."/>
            <person name="Daza R."/>
            <person name="De Haan G."/>
            <person name="DeGray S."/>
            <person name="DeMaso C."/>
            <person name="Dhargay N."/>
            <person name="Dooley K."/>
            <person name="Dooley E."/>
            <person name="Doricent M."/>
            <person name="Dorje P."/>
            <person name="Dorjee K."/>
            <person name="Dupes A."/>
            <person name="Elong R."/>
            <person name="Falk J."/>
            <person name="Farina A."/>
            <person name="Faro S."/>
            <person name="Ferguson D."/>
            <person name="Fisher S."/>
            <person name="Foley C.D."/>
            <person name="Franke A."/>
            <person name="Friedrich D."/>
            <person name="Gadbois L."/>
            <person name="Gearin G."/>
            <person name="Gearin C.R."/>
            <person name="Giannoukos G."/>
            <person name="Goode T."/>
            <person name="Graham J."/>
            <person name="Grandbois E."/>
            <person name="Grewal S."/>
            <person name="Gyaltsen K."/>
            <person name="Hafez N."/>
            <person name="Hagos B."/>
            <person name="Hall J."/>
            <person name="Henson C."/>
            <person name="Hollinger A."/>
            <person name="Honan T."/>
            <person name="Huard M.D."/>
            <person name="Hughes L."/>
            <person name="Hurhula B."/>
            <person name="Husby M.E."/>
            <person name="Kamat A."/>
            <person name="Kanga B."/>
            <person name="Kashin S."/>
            <person name="Khazanovich D."/>
            <person name="Kisner P."/>
            <person name="Lance K."/>
            <person name="Lara M."/>
            <person name="Lee W."/>
            <person name="Lennon N."/>
            <person name="Letendre F."/>
            <person name="LeVine R."/>
            <person name="Lipovsky A."/>
            <person name="Liu X."/>
            <person name="Liu J."/>
            <person name="Liu S."/>
            <person name="Lokyitsang T."/>
            <person name="Lokyitsang Y."/>
            <person name="Lubonja R."/>
            <person name="Lui A."/>
            <person name="MacDonald P."/>
            <person name="Magnisalis V."/>
            <person name="Maru K."/>
            <person name="Matthews C."/>
            <person name="McCusker W."/>
            <person name="McDonough S."/>
            <person name="Mehta T."/>
            <person name="Meldrim J."/>
            <person name="Meneus L."/>
            <person name="Mihai O."/>
            <person name="Mihalev A."/>
            <person name="Mihova T."/>
            <person name="Mittelman R."/>
            <person name="Mlenga V."/>
            <person name="Montmayeur A."/>
            <person name="Mulrain L."/>
            <person name="Navidi A."/>
            <person name="Naylor J."/>
            <person name="Negash T."/>
            <person name="Nguyen T."/>
            <person name="Nguyen N."/>
            <person name="Nicol R."/>
            <person name="Norbu C."/>
            <person name="Norbu N."/>
            <person name="Novod N."/>
            <person name="O'Neill B."/>
            <person name="Osman S."/>
            <person name="Markiewicz E."/>
            <person name="Oyono O.L."/>
            <person name="Patti C."/>
            <person name="Phunkhang P."/>
            <person name="Pierre F."/>
            <person name="Priest M."/>
            <person name="Raghuraman S."/>
            <person name="Rege F."/>
            <person name="Reyes R."/>
            <person name="Rise C."/>
            <person name="Rogov P."/>
            <person name="Ross K."/>
            <person name="Ryan E."/>
            <person name="Settipalli S."/>
            <person name="Shea T."/>
            <person name="Sherpa N."/>
            <person name="Shi L."/>
            <person name="Shih D."/>
            <person name="Sparrow T."/>
            <person name="Spaulding J."/>
            <person name="Stalker J."/>
            <person name="Stange-Thomann N."/>
            <person name="Stavropoulos S."/>
            <person name="Stone C."/>
            <person name="Strader C."/>
            <person name="Tesfaye S."/>
            <person name="Thomson T."/>
            <person name="Thoulutsang Y."/>
            <person name="Thoulutsang D."/>
            <person name="Topham K."/>
            <person name="Topping I."/>
            <person name="Tsamla T."/>
            <person name="Vassiliev H."/>
            <person name="Vo A."/>
            <person name="Wangchuk T."/>
            <person name="Wangdi T."/>
            <person name="Weiand M."/>
            <person name="Wilkinson J."/>
            <person name="Wilson A."/>
            <person name="Yadav S."/>
            <person name="Young G."/>
            <person name="Yu Q."/>
            <person name="Zembek L."/>
            <person name="Zhong D."/>
            <person name="Zimmer A."/>
            <person name="Zwirko Z."/>
            <person name="Jaffe D.B."/>
            <person name="Alvarez P."/>
            <person name="Brockman W."/>
            <person name="Butler J."/>
            <person name="Chin C."/>
            <person name="Gnerre S."/>
            <person name="Grabherr M."/>
            <person name="Kleber M."/>
            <person name="Mauceli E."/>
            <person name="MacCallum I."/>
        </authorList>
    </citation>
    <scope>NUCLEOTIDE SEQUENCE [LARGE SCALE GENOMIC DNA]</scope>
    <source>
        <strain evidence="3">Tucson 14024-0371.13</strain>
    </source>
</reference>
<dbReference type="Pfam" id="PF10161">
    <property type="entry name" value="DDDD"/>
    <property type="match status" value="1"/>
</dbReference>
<proteinExistence type="inferred from homology"/>
<comment type="subcellular location">
    <subcellularLocation>
        <location evidence="1">Mitochondrion inner membrane</location>
        <topology evidence="1">Single-pass membrane protein</topology>
    </subcellularLocation>
</comment>
<organism evidence="2 3">
    <name type="scientific">Drosophila ananassae</name>
    <name type="common">Fruit fly</name>
    <dbReference type="NCBI Taxonomy" id="7217"/>
    <lineage>
        <taxon>Eukaryota</taxon>
        <taxon>Metazoa</taxon>
        <taxon>Ecdysozoa</taxon>
        <taxon>Arthropoda</taxon>
        <taxon>Hexapoda</taxon>
        <taxon>Insecta</taxon>
        <taxon>Pterygota</taxon>
        <taxon>Neoptera</taxon>
        <taxon>Endopterygota</taxon>
        <taxon>Diptera</taxon>
        <taxon>Brachycera</taxon>
        <taxon>Muscomorpha</taxon>
        <taxon>Ephydroidea</taxon>
        <taxon>Drosophilidae</taxon>
        <taxon>Drosophila</taxon>
        <taxon>Sophophora</taxon>
    </lineage>
</organism>
<name>A0A0P9A364_DROAN</name>
<dbReference type="GeneID" id="26515454"/>
<dbReference type="KEGG" id="dan:26515454"/>
<keyword evidence="1" id="KW-0999">Mitochondrion inner membrane</keyword>
<keyword evidence="1" id="KW-0812">Transmembrane</keyword>
<dbReference type="InterPro" id="IPR018782">
    <property type="entry name" value="MCU_reg"/>
</dbReference>
<evidence type="ECO:0000313" key="3">
    <source>
        <dbReference type="Proteomes" id="UP000007801"/>
    </source>
</evidence>
<keyword evidence="1" id="KW-0809">Transit peptide</keyword>
<keyword evidence="1" id="KW-0472">Membrane</keyword>
<keyword evidence="1" id="KW-0813">Transport</keyword>
<comment type="function">
    <text evidence="1">Essential regulatory subunit of the mitochondrial calcium uniporter complex (uniplex), a complex that mediates calcium uptake into mitochondria.</text>
</comment>
<dbReference type="AlphaFoldDB" id="A0A0P9A364"/>
<keyword evidence="1" id="KW-1133">Transmembrane helix</keyword>
<feature type="transmembrane region" description="Helical" evidence="1">
    <location>
        <begin position="24"/>
        <end position="43"/>
    </location>
</feature>
<dbReference type="GO" id="GO:1990246">
    <property type="term" value="C:uniplex complex"/>
    <property type="evidence" value="ECO:0007669"/>
    <property type="project" value="UniProtKB-UniRule"/>
</dbReference>
<keyword evidence="1" id="KW-0106">Calcium</keyword>
<dbReference type="GO" id="GO:0036444">
    <property type="term" value="P:calcium import into the mitochondrion"/>
    <property type="evidence" value="ECO:0007669"/>
    <property type="project" value="UniProtKB-UniRule"/>
</dbReference>
<dbReference type="OrthoDB" id="7816824at2759"/>
<comment type="similarity">
    <text evidence="1">Belongs to the SMDT1/EMRE family.</text>
</comment>
<keyword evidence="3" id="KW-1185">Reference proteome</keyword>
<dbReference type="GO" id="GO:0051560">
    <property type="term" value="P:mitochondrial calcium ion homeostasis"/>
    <property type="evidence" value="ECO:0007669"/>
    <property type="project" value="UniProtKB-UniRule"/>
</dbReference>
<dbReference type="Proteomes" id="UP000007801">
    <property type="component" value="Unassembled WGS sequence"/>
</dbReference>
<gene>
    <name evidence="2" type="primary">Dana\GF28045</name>
    <name evidence="2" type="ORF">GF28045</name>
</gene>